<feature type="transmembrane region" description="Helical" evidence="1">
    <location>
        <begin position="575"/>
        <end position="595"/>
    </location>
</feature>
<name>A0A1V9Y533_9STRA</name>
<feature type="transmembrane region" description="Helical" evidence="1">
    <location>
        <begin position="764"/>
        <end position="784"/>
    </location>
</feature>
<reference evidence="2 3" key="1">
    <citation type="journal article" date="2014" name="Genome Biol. Evol.">
        <title>The secreted proteins of Achlya hypogyna and Thraustotheca clavata identify the ancestral oomycete secretome and reveal gene acquisitions by horizontal gene transfer.</title>
        <authorList>
            <person name="Misner I."/>
            <person name="Blouin N."/>
            <person name="Leonard G."/>
            <person name="Richards T.A."/>
            <person name="Lane C.E."/>
        </authorList>
    </citation>
    <scope>NUCLEOTIDE SEQUENCE [LARGE SCALE GENOMIC DNA]</scope>
    <source>
        <strain evidence="2 3">ATCC 34112</strain>
    </source>
</reference>
<organism evidence="2 3">
    <name type="scientific">Thraustotheca clavata</name>
    <dbReference type="NCBI Taxonomy" id="74557"/>
    <lineage>
        <taxon>Eukaryota</taxon>
        <taxon>Sar</taxon>
        <taxon>Stramenopiles</taxon>
        <taxon>Oomycota</taxon>
        <taxon>Saprolegniomycetes</taxon>
        <taxon>Saprolegniales</taxon>
        <taxon>Achlyaceae</taxon>
        <taxon>Thraustotheca</taxon>
    </lineage>
</organism>
<gene>
    <name evidence="2" type="ORF">THRCLA_23438</name>
</gene>
<dbReference type="EMBL" id="JNBS01005117">
    <property type="protein sequence ID" value="OQR80833.1"/>
    <property type="molecule type" value="Genomic_DNA"/>
</dbReference>
<feature type="transmembrane region" description="Helical" evidence="1">
    <location>
        <begin position="543"/>
        <end position="568"/>
    </location>
</feature>
<dbReference type="Proteomes" id="UP000243217">
    <property type="component" value="Unassembled WGS sequence"/>
</dbReference>
<feature type="transmembrane region" description="Helical" evidence="1">
    <location>
        <begin position="510"/>
        <end position="531"/>
    </location>
</feature>
<comment type="caution">
    <text evidence="2">The sequence shown here is derived from an EMBL/GenBank/DDBJ whole genome shotgun (WGS) entry which is preliminary data.</text>
</comment>
<proteinExistence type="predicted"/>
<protein>
    <submittedName>
        <fullName evidence="2">Uncharacterized protein</fullName>
    </submittedName>
</protein>
<evidence type="ECO:0000256" key="1">
    <source>
        <dbReference type="SAM" id="Phobius"/>
    </source>
</evidence>
<feature type="transmembrane region" description="Helical" evidence="1">
    <location>
        <begin position="458"/>
        <end position="482"/>
    </location>
</feature>
<keyword evidence="1" id="KW-1133">Transmembrane helix</keyword>
<keyword evidence="1" id="KW-0472">Membrane</keyword>
<dbReference type="OrthoDB" id="71586at2759"/>
<keyword evidence="3" id="KW-1185">Reference proteome</keyword>
<evidence type="ECO:0000313" key="3">
    <source>
        <dbReference type="Proteomes" id="UP000243217"/>
    </source>
</evidence>
<evidence type="ECO:0000313" key="2">
    <source>
        <dbReference type="EMBL" id="OQR80833.1"/>
    </source>
</evidence>
<keyword evidence="1" id="KW-0812">Transmembrane</keyword>
<sequence length="1646" mass="185625">MNTQYCWVDFNKTFAIAHTSARQARCAASYSINGAVYLESLLRNTNWTQFEISWGNYFDIAVLSALRASSFGLLWIKQTQDVYLRTSTSDEIAYWIQQGIKHYTLQWQNRWRTGISETMLIENALGWQKQFTIKSLQHGTGPWTSLTFYWFPYNTMWLMTILNRSLVAESSNYFRANTASGAAISIEAWAAFHPSRNSPSLLVRQYIGPMPSIDCFFIAVPSEVYKVYHTFRNIFYSALFTNSSFEAIYSKLPATQSFKPTPMNWAMPNQKYYGGNPLCLTQPATSFVQDTIAFDHACATEPNPFSIVASPESLVFATMMVGSIDSTNLCKLQCLSSFTHYFNEILTTSNTFFQPTRNSLLLEQINNATTAIIQLNPEIIQFSSLNDTWSLLRQPLVDIKEPAWSFYGWLMIYNWIEGFRGVVSFQGDSGTLALVSSPYETKYTPTSSDLELKAASIGVLYILIYGSGLLVIVATIVLYIALRSRLCIIPKNIFFFNRIVGSVWIGRPILLLRGVTALILLCTSQTTLIYSRGMTHFEFIPRPLYMSMIISGEATWITYTIHDVLLLHARDWTQIYGPLSCGLTWLCLVLLEIFAPVRVTASLDRSCYSQDMDYNVICSSGVVSIGSFERVLSLFGIHLSCILVTLFGMGLLKKRQEKKFDVPSVVPGVAEAFLSPWYSDEEDWTIDKASCTMCGLVPFRIWDKSYTFDVKLWLLLNAHEIHTTMQRSFHLRKPAVKNGPVFLPIELTGSTVPQFPWRRQLNRILATAGFFYIIASVTTSISYLEVSSVNLANDLCWATFNLTGAHAFFASWVNEQLILGMTKETFQLDRADIIQPGDFSDVTAAIDASAIYGARLQYDGLSTIRNAINGLRAADSCYLPWIFSPYCYMDFNKYWEVAATANRQQRCITQQSNAAVYMEAFLRNTIWSEWINCWGEAFSIGIQAYLITSDAGVMWLANTQAAATLPWAPWAMEANYWQQSNLTSYTTQWQNYKQIGLVNTYSITNAFGISYPFELQNQFGLFRLNSQTTYKMYWGLANDFGVILQNATSGRSLIRASPDFIYTNRSLESIMVCNSILATPFNSKFDSVRSALGPFGSVDMLFVPIPPKVLVLVRNIAAAGRSYISTNFAIQADYFSFSTSSAVHPIPNSWINLQVSCYGGTVLCSEIINSGDNRLIAGLANLVSYNLECTTNGVYTQVQPNREFMVLSALLSGIATNDSVDLNHICSQDVSNVAGCKSYLNQTLHFSRQILMGIDDSIVSQMQIAKSLLSSLNIQLMQFIAPNATSPMTILSTNILDPNDTTFHFFGYWFLCDWFIGNRDVITFQGDNGSITLLTEYTESLSEAVAEWQYPNTIAIYARSGVIYITFTMIGVALCVLNYIALCHGHIEGINMLELNRVGAVVWIGRPLLYLRSMTAITLLSTGLLELEFSGTISKFAITTMPWYKTWLAASEVTWFATIVNDVIMIYTQGYTSYYATPNSMLIWAITAAWSRYYPVEHIVTIERVCTMEQIDFQIVCTSGSIVIGSISRLVWLMIIVITCSMSLYCLVRCMVPSQPVSCSSSLFLYAGAKYLFFQENWMHNNIYYLDRASAVLTGILSYRYGDTMIAFDIKVWRIFWIPLASNNLNQNQIQGDMAFRIEHGIPLNN</sequence>
<accession>A0A1V9Y533</accession>
<feature type="transmembrane region" description="Helical" evidence="1">
    <location>
        <begin position="1361"/>
        <end position="1382"/>
    </location>
</feature>
<feature type="transmembrane region" description="Helical" evidence="1">
    <location>
        <begin position="631"/>
        <end position="652"/>
    </location>
</feature>